<gene>
    <name evidence="1" type="ORF">FGL95_00200</name>
</gene>
<dbReference type="Pfam" id="PF05742">
    <property type="entry name" value="TANGO2"/>
    <property type="match status" value="1"/>
</dbReference>
<organism evidence="1 2">
    <name type="scientific">Antrihabitans stalactiti</name>
    <dbReference type="NCBI Taxonomy" id="2584121"/>
    <lineage>
        <taxon>Bacteria</taxon>
        <taxon>Bacillati</taxon>
        <taxon>Actinomycetota</taxon>
        <taxon>Actinomycetes</taxon>
        <taxon>Mycobacteriales</taxon>
        <taxon>Nocardiaceae</taxon>
        <taxon>Antrihabitans</taxon>
    </lineage>
</organism>
<reference evidence="1 2" key="2">
    <citation type="submission" date="2020-06" db="EMBL/GenBank/DDBJ databases">
        <title>Antribacter stalactiti gen. nov., sp. nov., a new member of the family Nacardiaceae isolated from a cave.</title>
        <authorList>
            <person name="Kim I.S."/>
        </authorList>
    </citation>
    <scope>NUCLEOTIDE SEQUENCE [LARGE SCALE GENOMIC DNA]</scope>
    <source>
        <strain evidence="1 2">YC2-7</strain>
    </source>
</reference>
<dbReference type="EMBL" id="VCQU01000001">
    <property type="protein sequence ID" value="NMN93454.1"/>
    <property type="molecule type" value="Genomic_DNA"/>
</dbReference>
<protein>
    <submittedName>
        <fullName evidence="1">NRDE family protein</fullName>
    </submittedName>
</protein>
<dbReference type="Proteomes" id="UP000535543">
    <property type="component" value="Unassembled WGS sequence"/>
</dbReference>
<dbReference type="PANTHER" id="PTHR17985:SF8">
    <property type="entry name" value="TRANSPORT AND GOLGI ORGANIZATION PROTEIN 2 HOMOLOG"/>
    <property type="match status" value="1"/>
</dbReference>
<dbReference type="AlphaFoldDB" id="A0A848K831"/>
<reference evidence="1 2" key="1">
    <citation type="submission" date="2019-05" db="EMBL/GenBank/DDBJ databases">
        <authorList>
            <person name="Lee S.D."/>
        </authorList>
    </citation>
    <scope>NUCLEOTIDE SEQUENCE [LARGE SCALE GENOMIC DNA]</scope>
    <source>
        <strain evidence="1 2">YC2-7</strain>
    </source>
</reference>
<proteinExistence type="predicted"/>
<accession>A0A848K831</accession>
<comment type="caution">
    <text evidence="1">The sequence shown here is derived from an EMBL/GenBank/DDBJ whole genome shotgun (WGS) entry which is preliminary data.</text>
</comment>
<evidence type="ECO:0000313" key="2">
    <source>
        <dbReference type="Proteomes" id="UP000535543"/>
    </source>
</evidence>
<name>A0A848K831_9NOCA</name>
<sequence length="255" mass="27664">MCLVLTAWKAHPEYVLVVAANRDEFYKRESSPIGWWADKPEILAGRDVSPQGGGTWLGVSMQGRFAAVTNVREPGKVIEGARSRGELPVNFVAGAESPSEYLRGVSALADRYNGFNVLVSDLNELWWYSNRAGEPSALDPGLHGLSNASVDTQWPKVSNGVDGLGKLLEADADVESYLELLADTTQAPDELLPATGLPIEMERIASAAFCVSPEYGTTASTVLRIRRDGSFDMTERRFDADGSIGTTELHGQFAR</sequence>
<evidence type="ECO:0000313" key="1">
    <source>
        <dbReference type="EMBL" id="NMN93454.1"/>
    </source>
</evidence>
<dbReference type="InterPro" id="IPR008551">
    <property type="entry name" value="TANGO2"/>
</dbReference>
<dbReference type="RefSeq" id="WP_169584168.1">
    <property type="nucleotide sequence ID" value="NZ_VCQU01000001.1"/>
</dbReference>
<dbReference type="PANTHER" id="PTHR17985">
    <property type="entry name" value="SER/THR-RICH PROTEIN T10 IN DGCR REGION"/>
    <property type="match status" value="1"/>
</dbReference>
<keyword evidence="2" id="KW-1185">Reference proteome</keyword>